<dbReference type="CDD" id="cd00303">
    <property type="entry name" value="retropepsin_like"/>
    <property type="match status" value="1"/>
</dbReference>
<dbReference type="PANTHER" id="PTHR33067">
    <property type="entry name" value="RNA-DIRECTED DNA POLYMERASE-RELATED"/>
    <property type="match status" value="1"/>
</dbReference>
<reference evidence="2" key="2">
    <citation type="submission" date="2025-08" db="UniProtKB">
        <authorList>
            <consortium name="RefSeq"/>
        </authorList>
    </citation>
    <scope>IDENTIFICATION</scope>
</reference>
<reference evidence="1" key="1">
    <citation type="journal article" date="1997" name="Nucleic Acids Res.">
        <title>tRNAscan-SE: a program for improved detection of transfer RNA genes in genomic sequence.</title>
        <authorList>
            <person name="Lowe T.M."/>
            <person name="Eddy S.R."/>
        </authorList>
    </citation>
    <scope>NUCLEOTIDE SEQUENCE [LARGE SCALE GENOMIC DNA]</scope>
    <source>
        <strain evidence="1">r\B97-61/B2</strain>
    </source>
</reference>
<evidence type="ECO:0000313" key="1">
    <source>
        <dbReference type="Proteomes" id="UP000694886"/>
    </source>
</evidence>
<dbReference type="KEGG" id="tcc:108661346"/>
<dbReference type="InterPro" id="IPR021109">
    <property type="entry name" value="Peptidase_aspartic_dom_sf"/>
</dbReference>
<dbReference type="AlphaFoldDB" id="A0AB32W4M3"/>
<gene>
    <name evidence="2" type="primary">LOC108661346</name>
</gene>
<protein>
    <submittedName>
        <fullName evidence="2">Uncharacterized protein LOC108661346</fullName>
    </submittedName>
</protein>
<dbReference type="PANTHER" id="PTHR33067:SF31">
    <property type="entry name" value="RNA-DIRECTED DNA POLYMERASE"/>
    <property type="match status" value="1"/>
</dbReference>
<organism evidence="1 2">
    <name type="scientific">Theobroma cacao</name>
    <name type="common">Cacao</name>
    <name type="synonym">Cocoa</name>
    <dbReference type="NCBI Taxonomy" id="3641"/>
    <lineage>
        <taxon>Eukaryota</taxon>
        <taxon>Viridiplantae</taxon>
        <taxon>Streptophyta</taxon>
        <taxon>Embryophyta</taxon>
        <taxon>Tracheophyta</taxon>
        <taxon>Spermatophyta</taxon>
        <taxon>Magnoliopsida</taxon>
        <taxon>eudicotyledons</taxon>
        <taxon>Gunneridae</taxon>
        <taxon>Pentapetalae</taxon>
        <taxon>rosids</taxon>
        <taxon>malvids</taxon>
        <taxon>Malvales</taxon>
        <taxon>Malvaceae</taxon>
        <taxon>Byttnerioideae</taxon>
        <taxon>Theobroma</taxon>
    </lineage>
</organism>
<dbReference type="Gramene" id="Tc01v2_t017110.1">
    <property type="protein sequence ID" value="Tc01v2_p017110.1"/>
    <property type="gene ID" value="Tc01v2_g017110"/>
</dbReference>
<accession>A0AB32W4M3</accession>
<dbReference type="Proteomes" id="UP000694886">
    <property type="component" value="Chromosome 1"/>
</dbReference>
<dbReference type="Gene3D" id="2.40.70.10">
    <property type="entry name" value="Acid Proteases"/>
    <property type="match status" value="1"/>
</dbReference>
<proteinExistence type="predicted"/>
<dbReference type="RefSeq" id="XP_017972866.1">
    <property type="nucleotide sequence ID" value="XM_018117377.1"/>
</dbReference>
<name>A0AB32W4M3_THECC</name>
<evidence type="ECO:0000313" key="2">
    <source>
        <dbReference type="RefSeq" id="XP_017972866.1"/>
    </source>
</evidence>
<sequence length="184" mass="21276">MPSYVKFFKDILTEKRKLEDFETIALIEECSAILQNKLPPKLKNPRSFSIPCTIGRFKFFKTLCDLGASVLIMSLSIVEKIGLDEIQPTTVSLQLSDRKIKYPMEIIEDVLVKVGHLYIPMDFVVLEMEEDVEIRLILERPFLDTIGVIIDVKEGKITFKLGEKVVEFNIFNAIKYPYTIIKWI</sequence>
<dbReference type="GeneID" id="108661346"/>